<protein>
    <submittedName>
        <fullName evidence="1">Uncharacterized protein</fullName>
    </submittedName>
</protein>
<keyword evidence="2" id="KW-1185">Reference proteome</keyword>
<sequence length="88" mass="10683">MDFSFEVESYAGTVWVNGRDEGYFVTFHGREWELITEEKYAEHGDPNRHVTYDSIGIKRSDCSEAFDRWYDMFRRPVRRRVPPIMRWV</sequence>
<accession>A0A517SWW6</accession>
<reference evidence="1 2" key="1">
    <citation type="submission" date="2019-02" db="EMBL/GenBank/DDBJ databases">
        <title>Deep-cultivation of Planctomycetes and their phenomic and genomic characterization uncovers novel biology.</title>
        <authorList>
            <person name="Wiegand S."/>
            <person name="Jogler M."/>
            <person name="Boedeker C."/>
            <person name="Pinto D."/>
            <person name="Vollmers J."/>
            <person name="Rivas-Marin E."/>
            <person name="Kohn T."/>
            <person name="Peeters S.H."/>
            <person name="Heuer A."/>
            <person name="Rast P."/>
            <person name="Oberbeckmann S."/>
            <person name="Bunk B."/>
            <person name="Jeske O."/>
            <person name="Meyerdierks A."/>
            <person name="Storesund J.E."/>
            <person name="Kallscheuer N."/>
            <person name="Luecker S."/>
            <person name="Lage O.M."/>
            <person name="Pohl T."/>
            <person name="Merkel B.J."/>
            <person name="Hornburger P."/>
            <person name="Mueller R.-W."/>
            <person name="Bruemmer F."/>
            <person name="Labrenz M."/>
            <person name="Spormann A.M."/>
            <person name="Op den Camp H."/>
            <person name="Overmann J."/>
            <person name="Amann R."/>
            <person name="Jetten M.S.M."/>
            <person name="Mascher T."/>
            <person name="Medema M.H."/>
            <person name="Devos D.P."/>
            <person name="Kaster A.-K."/>
            <person name="Ovreas L."/>
            <person name="Rohde M."/>
            <person name="Galperin M.Y."/>
            <person name="Jogler C."/>
        </authorList>
    </citation>
    <scope>NUCLEOTIDE SEQUENCE [LARGE SCALE GENOMIC DNA]</scope>
    <source>
        <strain evidence="1 2">SV_7m_r</strain>
    </source>
</reference>
<gene>
    <name evidence="1" type="ORF">SV7mr_31420</name>
</gene>
<proteinExistence type="predicted"/>
<evidence type="ECO:0000313" key="1">
    <source>
        <dbReference type="EMBL" id="QDT60618.1"/>
    </source>
</evidence>
<organism evidence="1 2">
    <name type="scientific">Stieleria bergensis</name>
    <dbReference type="NCBI Taxonomy" id="2528025"/>
    <lineage>
        <taxon>Bacteria</taxon>
        <taxon>Pseudomonadati</taxon>
        <taxon>Planctomycetota</taxon>
        <taxon>Planctomycetia</taxon>
        <taxon>Pirellulales</taxon>
        <taxon>Pirellulaceae</taxon>
        <taxon>Stieleria</taxon>
    </lineage>
</organism>
<evidence type="ECO:0000313" key="2">
    <source>
        <dbReference type="Proteomes" id="UP000315003"/>
    </source>
</evidence>
<dbReference type="EMBL" id="CP036272">
    <property type="protein sequence ID" value="QDT60618.1"/>
    <property type="molecule type" value="Genomic_DNA"/>
</dbReference>
<dbReference type="Proteomes" id="UP000315003">
    <property type="component" value="Chromosome"/>
</dbReference>
<dbReference type="AlphaFoldDB" id="A0A517SWW6"/>
<name>A0A517SWW6_9BACT</name>
<dbReference type="RefSeq" id="WP_145273575.1">
    <property type="nucleotide sequence ID" value="NZ_CP036272.1"/>
</dbReference>
<dbReference type="OrthoDB" id="279198at2"/>